<name>A0ABN7WZE1_GIGMA</name>
<sequence>MVSKGLPQKKSFVEDAKKNLNENIFSPRKIILKEIDGIIGRKTKFRRSKIKQMRRKYICDTCIVAFYYLQRLELLSSIKNKDKRKFFAINAAHILHNKNEANILVDTFNCDKDYCCIINCCQKLSGEGCGRKLTIFQLIDPKTEKEYFYEVQKGGRPPKYVSPAERQKAYRRQLMRERAKRPEEMKKY</sequence>
<gene>
    <name evidence="1" type="ORF">GMARGA_LOCUS36751</name>
</gene>
<evidence type="ECO:0000313" key="2">
    <source>
        <dbReference type="Proteomes" id="UP000789901"/>
    </source>
</evidence>
<dbReference type="EMBL" id="CAJVQB010073710">
    <property type="protein sequence ID" value="CAG8843829.1"/>
    <property type="molecule type" value="Genomic_DNA"/>
</dbReference>
<protein>
    <submittedName>
        <fullName evidence="1">7854_t:CDS:1</fullName>
    </submittedName>
</protein>
<dbReference type="Proteomes" id="UP000789901">
    <property type="component" value="Unassembled WGS sequence"/>
</dbReference>
<accession>A0ABN7WZE1</accession>
<organism evidence="1 2">
    <name type="scientific">Gigaspora margarita</name>
    <dbReference type="NCBI Taxonomy" id="4874"/>
    <lineage>
        <taxon>Eukaryota</taxon>
        <taxon>Fungi</taxon>
        <taxon>Fungi incertae sedis</taxon>
        <taxon>Mucoromycota</taxon>
        <taxon>Glomeromycotina</taxon>
        <taxon>Glomeromycetes</taxon>
        <taxon>Diversisporales</taxon>
        <taxon>Gigasporaceae</taxon>
        <taxon>Gigaspora</taxon>
    </lineage>
</organism>
<proteinExistence type="predicted"/>
<evidence type="ECO:0000313" key="1">
    <source>
        <dbReference type="EMBL" id="CAG8843829.1"/>
    </source>
</evidence>
<keyword evidence="2" id="KW-1185">Reference proteome</keyword>
<reference evidence="1 2" key="1">
    <citation type="submission" date="2021-06" db="EMBL/GenBank/DDBJ databases">
        <authorList>
            <person name="Kallberg Y."/>
            <person name="Tangrot J."/>
            <person name="Rosling A."/>
        </authorList>
    </citation>
    <scope>NUCLEOTIDE SEQUENCE [LARGE SCALE GENOMIC DNA]</scope>
    <source>
        <strain evidence="1 2">120-4 pot B 10/14</strain>
    </source>
</reference>
<comment type="caution">
    <text evidence="1">The sequence shown here is derived from an EMBL/GenBank/DDBJ whole genome shotgun (WGS) entry which is preliminary data.</text>
</comment>